<sequence length="166" mass="17952">MTADGRLQVGSKFRSRAIRAGFGPIKGGLAEENGATQFFCEGIADAAAERCRRQGSIREHQRGRRGRPGTEAIVVTSRRARAIVGRLRKGNAMSDMQTPPPPPIVVLCYSQGTHWQRTATASLGGLISSEARHGQDQAGEAWLDGSLVSNICVLQRSRRHMATDEA</sequence>
<dbReference type="AlphaFoldDB" id="A0A2C5ZAK6"/>
<keyword evidence="2" id="KW-1185">Reference proteome</keyword>
<comment type="caution">
    <text evidence="1">The sequence shown here is derived from an EMBL/GenBank/DDBJ whole genome shotgun (WGS) entry which is preliminary data.</text>
</comment>
<organism evidence="1 2">
    <name type="scientific">Ophiocordyceps camponoti-rufipedis</name>
    <dbReference type="NCBI Taxonomy" id="2004952"/>
    <lineage>
        <taxon>Eukaryota</taxon>
        <taxon>Fungi</taxon>
        <taxon>Dikarya</taxon>
        <taxon>Ascomycota</taxon>
        <taxon>Pezizomycotina</taxon>
        <taxon>Sordariomycetes</taxon>
        <taxon>Hypocreomycetidae</taxon>
        <taxon>Hypocreales</taxon>
        <taxon>Ophiocordycipitaceae</taxon>
        <taxon>Ophiocordyceps</taxon>
    </lineage>
</organism>
<dbReference type="Proteomes" id="UP000226431">
    <property type="component" value="Unassembled WGS sequence"/>
</dbReference>
<evidence type="ECO:0000313" key="1">
    <source>
        <dbReference type="EMBL" id="PHH76800.1"/>
    </source>
</evidence>
<accession>A0A2C5ZAK6</accession>
<dbReference type="EMBL" id="NJES01000147">
    <property type="protein sequence ID" value="PHH76800.1"/>
    <property type="molecule type" value="Genomic_DNA"/>
</dbReference>
<gene>
    <name evidence="1" type="ORF">CDD80_1212</name>
</gene>
<protein>
    <submittedName>
        <fullName evidence="1">Uncharacterized protein</fullName>
    </submittedName>
</protein>
<proteinExistence type="predicted"/>
<evidence type="ECO:0000313" key="2">
    <source>
        <dbReference type="Proteomes" id="UP000226431"/>
    </source>
</evidence>
<name>A0A2C5ZAK6_9HYPO</name>
<reference evidence="1 2" key="1">
    <citation type="submission" date="2017-06" db="EMBL/GenBank/DDBJ databases">
        <title>Ant-infecting Ophiocordyceps genomes reveal a high diversity of potential behavioral manipulation genes and a possible major role for enterotoxins.</title>
        <authorList>
            <person name="De Bekker C."/>
            <person name="Evans H.C."/>
            <person name="Brachmann A."/>
            <person name="Hughes D.P."/>
        </authorList>
    </citation>
    <scope>NUCLEOTIDE SEQUENCE [LARGE SCALE GENOMIC DNA]</scope>
    <source>
        <strain evidence="1 2">Map16</strain>
    </source>
</reference>